<dbReference type="InterPro" id="IPR029056">
    <property type="entry name" value="Ribokinase-like"/>
</dbReference>
<evidence type="ECO:0000259" key="13">
    <source>
        <dbReference type="Pfam" id="PF00294"/>
    </source>
</evidence>
<feature type="binding site" evidence="12">
    <location>
        <begin position="229"/>
        <end position="230"/>
    </location>
    <ligand>
        <name>ATP</name>
        <dbReference type="ChEBI" id="CHEBI:30616"/>
    </ligand>
</feature>
<evidence type="ECO:0000256" key="10">
    <source>
        <dbReference type="ARBA" id="ARBA00022958"/>
    </source>
</evidence>
<dbReference type="PROSITE" id="PS00584">
    <property type="entry name" value="PFKB_KINASES_2"/>
    <property type="match status" value="1"/>
</dbReference>
<keyword evidence="15" id="KW-1185">Reference proteome</keyword>
<sequence length="291" mass="29840">MSPLVAVAGSINLDYTVHVEQLPSPGQTVLGSDATRGLGGKGANQAAAVAQLLGTCRMIGAVGDDPEGAWLLERLTGFGVDVDSVTRDDAHPSGVALIGVSADGENSIMVAPGANGHVMVSQDSTADADALLLQFEIPLTTATRAATEFDGFVAVNPSPAQHIPVALLERADLFVVNEGEYRDLPELRDAPLVVITRGSRGADLLRHGQVRHHVDAAPVAHVANTVGAGDAFFAALASTLILDISAESALQIACLVAADAVAASGAQPELSRLERYLARANQGANTSQSGC</sequence>
<comment type="subcellular location">
    <subcellularLocation>
        <location evidence="12">Cytoplasm</location>
    </subcellularLocation>
</comment>
<comment type="subunit">
    <text evidence="12">Homodimer.</text>
</comment>
<keyword evidence="8 12" id="KW-0067">ATP-binding</keyword>
<dbReference type="PANTHER" id="PTHR10584:SF166">
    <property type="entry name" value="RIBOKINASE"/>
    <property type="match status" value="1"/>
</dbReference>
<feature type="binding site" evidence="12">
    <location>
        <position position="260"/>
    </location>
    <ligand>
        <name>K(+)</name>
        <dbReference type="ChEBI" id="CHEBI:29103"/>
    </ligand>
</feature>
<keyword evidence="5 12" id="KW-0479">Metal-binding</keyword>
<keyword evidence="12" id="KW-0963">Cytoplasm</keyword>
<comment type="caution">
    <text evidence="14">The sequence shown here is derived from an EMBL/GenBank/DDBJ whole genome shotgun (WGS) entry which is preliminary data.</text>
</comment>
<evidence type="ECO:0000256" key="3">
    <source>
        <dbReference type="ARBA" id="ARBA00016943"/>
    </source>
</evidence>
<dbReference type="EC" id="2.7.1.15" evidence="2 12"/>
<dbReference type="InterPro" id="IPR011877">
    <property type="entry name" value="Ribokinase"/>
</dbReference>
<evidence type="ECO:0000256" key="7">
    <source>
        <dbReference type="ARBA" id="ARBA00022777"/>
    </source>
</evidence>
<dbReference type="HAMAP" id="MF_01987">
    <property type="entry name" value="Ribokinase"/>
    <property type="match status" value="1"/>
</dbReference>
<dbReference type="Pfam" id="PF00294">
    <property type="entry name" value="PfkB"/>
    <property type="match status" value="1"/>
</dbReference>
<evidence type="ECO:0000313" key="15">
    <source>
        <dbReference type="Proteomes" id="UP001526201"/>
    </source>
</evidence>
<evidence type="ECO:0000256" key="1">
    <source>
        <dbReference type="ARBA" id="ARBA00005380"/>
    </source>
</evidence>
<dbReference type="InterPro" id="IPR002173">
    <property type="entry name" value="Carboh/pur_kinase_PfkB_CS"/>
</dbReference>
<dbReference type="Proteomes" id="UP001526201">
    <property type="component" value="Unassembled WGS sequence"/>
</dbReference>
<comment type="activity regulation">
    <text evidence="12">Activated by a monovalent cation that binds near, but not in, the active site. The most likely occupant of the site in vivo is potassium. Ion binding induces a conformational change that may alter substrate affinity.</text>
</comment>
<proteinExistence type="inferred from homology"/>
<comment type="catalytic activity">
    <reaction evidence="12">
        <text>D-ribose + ATP = D-ribose 5-phosphate + ADP + H(+)</text>
        <dbReference type="Rhea" id="RHEA:13697"/>
        <dbReference type="ChEBI" id="CHEBI:15378"/>
        <dbReference type="ChEBI" id="CHEBI:30616"/>
        <dbReference type="ChEBI" id="CHEBI:47013"/>
        <dbReference type="ChEBI" id="CHEBI:78346"/>
        <dbReference type="ChEBI" id="CHEBI:456216"/>
        <dbReference type="EC" id="2.7.1.15"/>
    </reaction>
</comment>
<dbReference type="PRINTS" id="PR00990">
    <property type="entry name" value="RIBOKINASE"/>
</dbReference>
<feature type="binding site" evidence="12">
    <location>
        <begin position="12"/>
        <end position="14"/>
    </location>
    <ligand>
        <name>substrate</name>
    </ligand>
</feature>
<dbReference type="RefSeq" id="WP_264067984.1">
    <property type="nucleotide sequence ID" value="NZ_JACKTY010000029.1"/>
</dbReference>
<evidence type="ECO:0000256" key="8">
    <source>
        <dbReference type="ARBA" id="ARBA00022840"/>
    </source>
</evidence>
<feature type="binding site" evidence="12">
    <location>
        <position position="263"/>
    </location>
    <ligand>
        <name>K(+)</name>
        <dbReference type="ChEBI" id="CHEBI:29103"/>
    </ligand>
</feature>
<comment type="similarity">
    <text evidence="1">Belongs to the carbohydrate kinase pfkB family.</text>
</comment>
<keyword evidence="7 12" id="KW-0418">Kinase</keyword>
<feature type="binding site" evidence="12">
    <location>
        <position position="226"/>
    </location>
    <ligand>
        <name>K(+)</name>
        <dbReference type="ChEBI" id="CHEBI:29103"/>
    </ligand>
</feature>
<feature type="active site" description="Proton acceptor" evidence="12">
    <location>
        <position position="230"/>
    </location>
</feature>
<comment type="similarity">
    <text evidence="12">Belongs to the carbohydrate kinase PfkB family. Ribokinase subfamily.</text>
</comment>
<dbReference type="PANTHER" id="PTHR10584">
    <property type="entry name" value="SUGAR KINASE"/>
    <property type="match status" value="1"/>
</dbReference>
<evidence type="ECO:0000256" key="6">
    <source>
        <dbReference type="ARBA" id="ARBA00022741"/>
    </source>
</evidence>
<evidence type="ECO:0000256" key="11">
    <source>
        <dbReference type="ARBA" id="ARBA00023277"/>
    </source>
</evidence>
<keyword evidence="10 12" id="KW-0630">Potassium</keyword>
<feature type="binding site" evidence="12">
    <location>
        <position position="265"/>
    </location>
    <ligand>
        <name>K(+)</name>
        <dbReference type="ChEBI" id="CHEBI:29103"/>
    </ligand>
</feature>
<evidence type="ECO:0000256" key="12">
    <source>
        <dbReference type="HAMAP-Rule" id="MF_01987"/>
    </source>
</evidence>
<feature type="binding site" evidence="12">
    <location>
        <begin position="196"/>
        <end position="201"/>
    </location>
    <ligand>
        <name>ATP</name>
        <dbReference type="ChEBI" id="CHEBI:30616"/>
    </ligand>
</feature>
<comment type="function">
    <text evidence="12">Catalyzes the phosphorylation of ribose at O-5 in a reaction requiring ATP and magnesium. The resulting D-ribose-5-phosphate can then be used either for sythesis of nucleotides, histidine, and tryptophan, or as a component of the pentose phosphate pathway.</text>
</comment>
<evidence type="ECO:0000256" key="4">
    <source>
        <dbReference type="ARBA" id="ARBA00022679"/>
    </source>
</evidence>
<dbReference type="InterPro" id="IPR002139">
    <property type="entry name" value="Ribo/fructo_kinase"/>
</dbReference>
<evidence type="ECO:0000256" key="5">
    <source>
        <dbReference type="ARBA" id="ARBA00022723"/>
    </source>
</evidence>
<evidence type="ECO:0000256" key="9">
    <source>
        <dbReference type="ARBA" id="ARBA00022842"/>
    </source>
</evidence>
<keyword evidence="6 12" id="KW-0547">Nucleotide-binding</keyword>
<dbReference type="CDD" id="cd01174">
    <property type="entry name" value="ribokinase"/>
    <property type="match status" value="1"/>
</dbReference>
<name>A0ABT3CCT2_9MYCO</name>
<protein>
    <recommendedName>
        <fullName evidence="3 12">Ribokinase</fullName>
        <shortName evidence="12">RK</shortName>
        <ecNumber evidence="2 12">2.7.1.15</ecNumber>
    </recommendedName>
</protein>
<dbReference type="InterPro" id="IPR011611">
    <property type="entry name" value="PfkB_dom"/>
</dbReference>
<feature type="binding site" evidence="12">
    <location>
        <position position="230"/>
    </location>
    <ligand>
        <name>substrate</name>
    </ligand>
</feature>
<comment type="cofactor">
    <cofactor evidence="12">
        <name>Mg(2+)</name>
        <dbReference type="ChEBI" id="CHEBI:18420"/>
    </cofactor>
    <text evidence="12">Requires a divalent cation, most likely magnesium in vivo, as an electrophilic catalyst to aid phosphoryl group transfer. It is the chelate of the metal and the nucleotide that is the actual substrate.</text>
</comment>
<feature type="binding site" evidence="12">
    <location>
        <begin position="40"/>
        <end position="44"/>
    </location>
    <ligand>
        <name>substrate</name>
    </ligand>
</feature>
<keyword evidence="9 12" id="KW-0460">Magnesium</keyword>
<accession>A0ABT3CCT2</accession>
<evidence type="ECO:0000256" key="2">
    <source>
        <dbReference type="ARBA" id="ARBA00012035"/>
    </source>
</evidence>
<comment type="caution">
    <text evidence="12">Lacks conserved residue(s) required for the propagation of feature annotation.</text>
</comment>
<feature type="binding site" evidence="12">
    <location>
        <position position="136"/>
    </location>
    <ligand>
        <name>substrate</name>
    </ligand>
</feature>
<dbReference type="SUPFAM" id="SSF53613">
    <property type="entry name" value="Ribokinase-like"/>
    <property type="match status" value="1"/>
</dbReference>
<evidence type="ECO:0000313" key="14">
    <source>
        <dbReference type="EMBL" id="MCV7227056.1"/>
    </source>
</evidence>
<keyword evidence="11 12" id="KW-0119">Carbohydrate metabolism</keyword>
<comment type="pathway">
    <text evidence="12">Carbohydrate metabolism; D-ribose degradation; D-ribose 5-phosphate from beta-D-ribopyranose: step 2/2.</text>
</comment>
<gene>
    <name evidence="12" type="primary">rbsK</name>
    <name evidence="14" type="ORF">H7J73_13555</name>
</gene>
<dbReference type="Gene3D" id="3.40.1190.20">
    <property type="match status" value="1"/>
</dbReference>
<feature type="binding site" evidence="12">
    <location>
        <position position="224"/>
    </location>
    <ligand>
        <name>K(+)</name>
        <dbReference type="ChEBI" id="CHEBI:29103"/>
    </ligand>
</feature>
<keyword evidence="4 12" id="KW-0808">Transferase</keyword>
<feature type="domain" description="Carbohydrate kinase PfkB" evidence="13">
    <location>
        <begin position="4"/>
        <end position="268"/>
    </location>
</feature>
<feature type="binding site" evidence="12">
    <location>
        <position position="177"/>
    </location>
    <ligand>
        <name>ATP</name>
        <dbReference type="ChEBI" id="CHEBI:30616"/>
    </ligand>
</feature>
<organism evidence="14 15">
    <name type="scientific">Mycolicibacterium komossense</name>
    <dbReference type="NCBI Taxonomy" id="1779"/>
    <lineage>
        <taxon>Bacteria</taxon>
        <taxon>Bacillati</taxon>
        <taxon>Actinomycetota</taxon>
        <taxon>Actinomycetes</taxon>
        <taxon>Mycobacteriales</taxon>
        <taxon>Mycobacteriaceae</taxon>
        <taxon>Mycolicibacterium</taxon>
    </lineage>
</organism>
<dbReference type="EMBL" id="JACKTY010000029">
    <property type="protein sequence ID" value="MCV7227056.1"/>
    <property type="molecule type" value="Genomic_DNA"/>
</dbReference>
<reference evidence="14 15" key="1">
    <citation type="journal article" date="2022" name="BMC Genomics">
        <title>Comparative genome analysis of mycobacteria focusing on tRNA and non-coding RNA.</title>
        <authorList>
            <person name="Behra P.R.K."/>
            <person name="Pettersson B.M.F."/>
            <person name="Ramesh M."/>
            <person name="Das S."/>
            <person name="Dasgupta S."/>
            <person name="Kirsebom L.A."/>
        </authorList>
    </citation>
    <scope>NUCLEOTIDE SEQUENCE [LARGE SCALE GENOMIC DNA]</scope>
    <source>
        <strain evidence="14 15">DSM 44078</strain>
    </source>
</reference>